<dbReference type="AlphaFoldDB" id="A0A1H4IPQ4"/>
<sequence length="73" mass="8149">MFHFISAIGWLFLQPLGLAAILIAVSFVTAFFGWRRLSMMAGGFSFLVLFLSAWTTLGALVLGPLEDRFHKLE</sequence>
<feature type="transmembrane region" description="Helical" evidence="1">
    <location>
        <begin position="46"/>
        <end position="65"/>
    </location>
</feature>
<evidence type="ECO:0000256" key="1">
    <source>
        <dbReference type="SAM" id="Phobius"/>
    </source>
</evidence>
<gene>
    <name evidence="2" type="ORF">SAMN05216452_0290</name>
</gene>
<dbReference type="EMBL" id="FNSL01000001">
    <property type="protein sequence ID" value="SEB35646.1"/>
    <property type="molecule type" value="Genomic_DNA"/>
</dbReference>
<accession>A0A1H4IPQ4</accession>
<evidence type="ECO:0000313" key="3">
    <source>
        <dbReference type="Proteomes" id="UP000199064"/>
    </source>
</evidence>
<protein>
    <submittedName>
        <fullName evidence="2">Uncharacterized protein</fullName>
    </submittedName>
</protein>
<keyword evidence="3" id="KW-1185">Reference proteome</keyword>
<evidence type="ECO:0000313" key="2">
    <source>
        <dbReference type="EMBL" id="SEB35646.1"/>
    </source>
</evidence>
<name>A0A1H4IPQ4_9HYPH</name>
<organism evidence="2 3">
    <name type="scientific">Nitratireductor aquibiodomus</name>
    <dbReference type="NCBI Taxonomy" id="204799"/>
    <lineage>
        <taxon>Bacteria</taxon>
        <taxon>Pseudomonadati</taxon>
        <taxon>Pseudomonadota</taxon>
        <taxon>Alphaproteobacteria</taxon>
        <taxon>Hyphomicrobiales</taxon>
        <taxon>Phyllobacteriaceae</taxon>
        <taxon>Nitratireductor</taxon>
    </lineage>
</organism>
<dbReference type="Proteomes" id="UP000199064">
    <property type="component" value="Unassembled WGS sequence"/>
</dbReference>
<keyword evidence="1" id="KW-1133">Transmembrane helix</keyword>
<reference evidence="3" key="1">
    <citation type="submission" date="2016-10" db="EMBL/GenBank/DDBJ databases">
        <authorList>
            <person name="Varghese N."/>
            <person name="Submissions S."/>
        </authorList>
    </citation>
    <scope>NUCLEOTIDE SEQUENCE [LARGE SCALE GENOMIC DNA]</scope>
    <source>
        <strain evidence="3">ES.061</strain>
    </source>
</reference>
<keyword evidence="1" id="KW-0812">Transmembrane</keyword>
<proteinExistence type="predicted"/>
<keyword evidence="1" id="KW-0472">Membrane</keyword>
<dbReference type="RefSeq" id="WP_244508960.1">
    <property type="nucleotide sequence ID" value="NZ_FNSL01000001.1"/>
</dbReference>
<feature type="transmembrane region" description="Helical" evidence="1">
    <location>
        <begin position="12"/>
        <end position="34"/>
    </location>
</feature>